<feature type="compositionally biased region" description="Low complexity" evidence="1">
    <location>
        <begin position="360"/>
        <end position="372"/>
    </location>
</feature>
<feature type="compositionally biased region" description="Polar residues" evidence="1">
    <location>
        <begin position="530"/>
        <end position="539"/>
    </location>
</feature>
<accession>A0A7S1CUC7</accession>
<organism evidence="2">
    <name type="scientific">Skeletonema marinoi</name>
    <dbReference type="NCBI Taxonomy" id="267567"/>
    <lineage>
        <taxon>Eukaryota</taxon>
        <taxon>Sar</taxon>
        <taxon>Stramenopiles</taxon>
        <taxon>Ochrophyta</taxon>
        <taxon>Bacillariophyta</taxon>
        <taxon>Coscinodiscophyceae</taxon>
        <taxon>Thalassiosirophycidae</taxon>
        <taxon>Thalassiosirales</taxon>
        <taxon>Skeletonemataceae</taxon>
        <taxon>Skeletonema</taxon>
        <taxon>Skeletonema marinoi-dohrnii complex</taxon>
    </lineage>
</organism>
<protein>
    <submittedName>
        <fullName evidence="2">Uncharacterized protein</fullName>
    </submittedName>
</protein>
<feature type="region of interest" description="Disordered" evidence="1">
    <location>
        <begin position="408"/>
        <end position="427"/>
    </location>
</feature>
<feature type="region of interest" description="Disordered" evidence="1">
    <location>
        <begin position="439"/>
        <end position="493"/>
    </location>
</feature>
<feature type="compositionally biased region" description="Basic residues" evidence="1">
    <location>
        <begin position="461"/>
        <end position="475"/>
    </location>
</feature>
<feature type="compositionally biased region" description="Polar residues" evidence="1">
    <location>
        <begin position="71"/>
        <end position="82"/>
    </location>
</feature>
<evidence type="ECO:0000313" key="2">
    <source>
        <dbReference type="EMBL" id="CAD8926382.1"/>
    </source>
</evidence>
<name>A0A7S1CUC7_9STRA</name>
<feature type="region of interest" description="Disordered" evidence="1">
    <location>
        <begin position="50"/>
        <end position="82"/>
    </location>
</feature>
<dbReference type="EMBL" id="HBFU01000520">
    <property type="protein sequence ID" value="CAD8926382.1"/>
    <property type="molecule type" value="Transcribed_RNA"/>
</dbReference>
<evidence type="ECO:0000256" key="1">
    <source>
        <dbReference type="SAM" id="MobiDB-lite"/>
    </source>
</evidence>
<gene>
    <name evidence="2" type="ORF">SMAR1040_LOCUS329</name>
</gene>
<feature type="region of interest" description="Disordered" evidence="1">
    <location>
        <begin position="360"/>
        <end position="379"/>
    </location>
</feature>
<feature type="compositionally biased region" description="Acidic residues" evidence="1">
    <location>
        <begin position="50"/>
        <end position="59"/>
    </location>
</feature>
<reference evidence="2" key="1">
    <citation type="submission" date="2021-01" db="EMBL/GenBank/DDBJ databases">
        <authorList>
            <person name="Corre E."/>
            <person name="Pelletier E."/>
            <person name="Niang G."/>
            <person name="Scheremetjew M."/>
            <person name="Finn R."/>
            <person name="Kale V."/>
            <person name="Holt S."/>
            <person name="Cochrane G."/>
            <person name="Meng A."/>
            <person name="Brown T."/>
            <person name="Cohen L."/>
        </authorList>
    </citation>
    <scope>NUCLEOTIDE SEQUENCE</scope>
    <source>
        <strain evidence="2">FE60</strain>
    </source>
</reference>
<sequence length="576" mass="63465">MQSSNGRELSMFEFDETDDDILSTFDHFDGSDLNGDDLLEALSNHDDNLFDDIDVDNDADMSMSAPPQAPQPNTQSCTGAGTNNNINININNSFHGFKGKPAMTSVATVDPFRRRASLDGDTNRPVINRRRLNKKKSGRNNNTPSDEPLFGGGIRRQSDGDIMFDDDDNYPESDAASVSSARSAPADLMALCGLYDDPTKTPDVLDIHSMFLNPNKKQQPKQQKSNGMKEMEMLFGGGPDEETMLVRQRQQQLLQDERRLLEAAASQRPRRRKSYDEKIPMMDELRMNMIQAGGSANPAYGDTVMSGTNVPIKRRKSEPSMLDFFGEEMNVNGRNVNDNAFGNSMNQSAHSLDHLFGFPTSSYPSESTPPNTAVSDNGGKSALDVAVEEAQDKINHLKQLLLVSRGLKSSGTSGGLGSEQVPQEQSVKKSWWSSLEFELGDNPNQSSFGPDQDLTIPSKRDPKKKPKKQPKKKPKPAAPAQIPLPDKPDPEILKLDPTKLMEKLKASMSCTSSSMKQLQEWDRANGLPKSHSQTMVNSNKSRKQLAQGAGMAPVGETKKEDEDEIEQENLNAVQAV</sequence>
<feature type="region of interest" description="Disordered" evidence="1">
    <location>
        <begin position="116"/>
        <end position="178"/>
    </location>
</feature>
<feature type="compositionally biased region" description="Acidic residues" evidence="1">
    <location>
        <begin position="162"/>
        <end position="171"/>
    </location>
</feature>
<feature type="region of interest" description="Disordered" evidence="1">
    <location>
        <begin position="522"/>
        <end position="576"/>
    </location>
</feature>
<feature type="compositionally biased region" description="Basic residues" evidence="1">
    <location>
        <begin position="127"/>
        <end position="138"/>
    </location>
</feature>
<proteinExistence type="predicted"/>
<dbReference type="AlphaFoldDB" id="A0A7S1CUC7"/>